<keyword evidence="2" id="KW-0812">Transmembrane</keyword>
<dbReference type="InterPro" id="IPR012340">
    <property type="entry name" value="NA-bd_OB-fold"/>
</dbReference>
<name>A0A1G6WKM4_9ACTN</name>
<feature type="region of interest" description="Disordered" evidence="1">
    <location>
        <begin position="171"/>
        <end position="214"/>
    </location>
</feature>
<evidence type="ECO:0000313" key="4">
    <source>
        <dbReference type="Proteomes" id="UP000198546"/>
    </source>
</evidence>
<organism evidence="3 4">
    <name type="scientific">Auraticoccus monumenti</name>
    <dbReference type="NCBI Taxonomy" id="675864"/>
    <lineage>
        <taxon>Bacteria</taxon>
        <taxon>Bacillati</taxon>
        <taxon>Actinomycetota</taxon>
        <taxon>Actinomycetes</taxon>
        <taxon>Propionibacteriales</taxon>
        <taxon>Propionibacteriaceae</taxon>
        <taxon>Auraticoccus</taxon>
    </lineage>
</organism>
<accession>A0A1G6WKM4</accession>
<evidence type="ECO:0000256" key="1">
    <source>
        <dbReference type="SAM" id="MobiDB-lite"/>
    </source>
</evidence>
<keyword evidence="4" id="KW-1185">Reference proteome</keyword>
<reference evidence="3 4" key="1">
    <citation type="submission" date="2016-10" db="EMBL/GenBank/DDBJ databases">
        <authorList>
            <person name="de Groot N.N."/>
        </authorList>
    </citation>
    <scope>NUCLEOTIDE SEQUENCE [LARGE SCALE GENOMIC DNA]</scope>
    <source>
        <strain evidence="3 4">MON 2.2</strain>
    </source>
</reference>
<sequence>MTAFFVIGLAGLALLVASLIAGEVLEGLFDGIGGDWLSGAGLAGFLGAFGFAGALAYDLSESLAVAIVVGLVVGVLIGVLVALGTRFLQRGGSDSTVRTASLVGRAGSVSTPVPADGYGEITLVAAGHITRLNARSGAPVPAGTRVTITEVLSATAVMVEPAVSVPPAVGEEVALDQVPPPPAGVEPDPGTPHPGPQFTQPPQTWSPWEDPDRR</sequence>
<feature type="transmembrane region" description="Helical" evidence="2">
    <location>
        <begin position="37"/>
        <end position="57"/>
    </location>
</feature>
<dbReference type="STRING" id="675864.SAMN04489747_1469"/>
<feature type="compositionally biased region" description="Pro residues" evidence="1">
    <location>
        <begin position="178"/>
        <end position="195"/>
    </location>
</feature>
<keyword evidence="2" id="KW-1133">Transmembrane helix</keyword>
<dbReference type="RefSeq" id="WP_090591988.1">
    <property type="nucleotide sequence ID" value="NZ_LT629688.1"/>
</dbReference>
<evidence type="ECO:0000313" key="3">
    <source>
        <dbReference type="EMBL" id="SDD66344.1"/>
    </source>
</evidence>
<proteinExistence type="predicted"/>
<evidence type="ECO:0008006" key="5">
    <source>
        <dbReference type="Google" id="ProtNLM"/>
    </source>
</evidence>
<gene>
    <name evidence="3" type="ORF">SAMN04489747_1469</name>
</gene>
<evidence type="ECO:0000256" key="2">
    <source>
        <dbReference type="SAM" id="Phobius"/>
    </source>
</evidence>
<protein>
    <recommendedName>
        <fullName evidence="5">NfeD-like C-terminal, partner-binding</fullName>
    </recommendedName>
</protein>
<dbReference type="AlphaFoldDB" id="A0A1G6WKM4"/>
<dbReference type="Proteomes" id="UP000198546">
    <property type="component" value="Chromosome i"/>
</dbReference>
<feature type="compositionally biased region" description="Polar residues" evidence="1">
    <location>
        <begin position="197"/>
        <end position="206"/>
    </location>
</feature>
<dbReference type="Gene3D" id="2.40.50.140">
    <property type="entry name" value="Nucleic acid-binding proteins"/>
    <property type="match status" value="1"/>
</dbReference>
<dbReference type="EMBL" id="LT629688">
    <property type="protein sequence ID" value="SDD66344.1"/>
    <property type="molecule type" value="Genomic_DNA"/>
</dbReference>
<dbReference type="OrthoDB" id="4871596at2"/>
<feature type="transmembrane region" description="Helical" evidence="2">
    <location>
        <begin position="64"/>
        <end position="88"/>
    </location>
</feature>
<keyword evidence="2" id="KW-0472">Membrane</keyword>